<organism evidence="3 4">
    <name type="scientific">Oxalicibacterium flavum</name>
    <dbReference type="NCBI Taxonomy" id="179467"/>
    <lineage>
        <taxon>Bacteria</taxon>
        <taxon>Pseudomonadati</taxon>
        <taxon>Pseudomonadota</taxon>
        <taxon>Betaproteobacteria</taxon>
        <taxon>Burkholderiales</taxon>
        <taxon>Oxalobacteraceae</taxon>
        <taxon>Oxalicibacterium</taxon>
    </lineage>
</organism>
<dbReference type="InterPro" id="IPR012373">
    <property type="entry name" value="Ferrdict_sens_TM"/>
</dbReference>
<feature type="domain" description="FecR N-terminal" evidence="2">
    <location>
        <begin position="16"/>
        <end position="57"/>
    </location>
</feature>
<proteinExistence type="predicted"/>
<dbReference type="Gene3D" id="2.60.120.1440">
    <property type="match status" value="1"/>
</dbReference>
<evidence type="ECO:0000313" key="3">
    <source>
        <dbReference type="EMBL" id="GGC09728.1"/>
    </source>
</evidence>
<comment type="caution">
    <text evidence="3">The sequence shown here is derived from an EMBL/GenBank/DDBJ whole genome shotgun (WGS) entry which is preliminary data.</text>
</comment>
<gene>
    <name evidence="3" type="ORF">GCM10007205_18570</name>
</gene>
<protein>
    <submittedName>
        <fullName evidence="3">Iron uptake regulator</fullName>
    </submittedName>
</protein>
<dbReference type="InterPro" id="IPR032623">
    <property type="entry name" value="FecR_N"/>
</dbReference>
<evidence type="ECO:0000259" key="1">
    <source>
        <dbReference type="Pfam" id="PF04773"/>
    </source>
</evidence>
<dbReference type="PIRSF" id="PIRSF018266">
    <property type="entry name" value="FecR"/>
    <property type="match status" value="1"/>
</dbReference>
<evidence type="ECO:0000313" key="4">
    <source>
        <dbReference type="Proteomes" id="UP000620266"/>
    </source>
</evidence>
<feature type="domain" description="FecR protein" evidence="1">
    <location>
        <begin position="109"/>
        <end position="206"/>
    </location>
</feature>
<dbReference type="RefSeq" id="WP_188395934.1">
    <property type="nucleotide sequence ID" value="NZ_BMCG01000003.1"/>
</dbReference>
<dbReference type="InterPro" id="IPR006860">
    <property type="entry name" value="FecR"/>
</dbReference>
<dbReference type="PANTHER" id="PTHR30273">
    <property type="entry name" value="PERIPLASMIC SIGNAL SENSOR AND SIGMA FACTOR ACTIVATOR FECR-RELATED"/>
    <property type="match status" value="1"/>
</dbReference>
<keyword evidence="4" id="KW-1185">Reference proteome</keyword>
<dbReference type="GO" id="GO:0016989">
    <property type="term" value="F:sigma factor antagonist activity"/>
    <property type="evidence" value="ECO:0007669"/>
    <property type="project" value="TreeGrafter"/>
</dbReference>
<dbReference type="Proteomes" id="UP000620266">
    <property type="component" value="Unassembled WGS sequence"/>
</dbReference>
<evidence type="ECO:0000259" key="2">
    <source>
        <dbReference type="Pfam" id="PF16220"/>
    </source>
</evidence>
<dbReference type="Pfam" id="PF16220">
    <property type="entry name" value="DUF4880"/>
    <property type="match status" value="1"/>
</dbReference>
<reference evidence="3" key="1">
    <citation type="journal article" date="2014" name="Int. J. Syst. Evol. Microbiol.">
        <title>Complete genome sequence of Corynebacterium casei LMG S-19264T (=DSM 44701T), isolated from a smear-ripened cheese.</title>
        <authorList>
            <consortium name="US DOE Joint Genome Institute (JGI-PGF)"/>
            <person name="Walter F."/>
            <person name="Albersmeier A."/>
            <person name="Kalinowski J."/>
            <person name="Ruckert C."/>
        </authorList>
    </citation>
    <scope>NUCLEOTIDE SEQUENCE</scope>
    <source>
        <strain evidence="3">CCM 7086</strain>
    </source>
</reference>
<name>A0A8J2ULD0_9BURK</name>
<sequence>MTTTNPTADIDPVILREAADWLMRLHAGDAGPADWEAVDRWRSTSAAHSRAWQRAEGLLGDLRALPQGPVRTALEQPNARRRQLLRLLWLPALPAGWLAWRHVSIDGERWQTATGEQRSMTLADGTQLLLNTGTEIAVQFNAETRLIRLLAGEILVTSAPDPAPTPRPLVIATADGTARPIGTRFAVRRAAGEQTSRVAVFEGMVEVESAGQRRQVEHGYSIVFGPDGPAMPEKSDNAADEAWTNGMIVARRMRLADLLAELDRYRPGLLRCHPEVADLRVSGTFPALEPERSLHLLAASFPLQVRYRTRYWVTVEPA</sequence>
<dbReference type="EMBL" id="BMCG01000003">
    <property type="protein sequence ID" value="GGC09728.1"/>
    <property type="molecule type" value="Genomic_DNA"/>
</dbReference>
<dbReference type="PANTHER" id="PTHR30273:SF2">
    <property type="entry name" value="PROTEIN FECR"/>
    <property type="match status" value="1"/>
</dbReference>
<accession>A0A8J2ULD0</accession>
<reference evidence="3" key="2">
    <citation type="submission" date="2020-09" db="EMBL/GenBank/DDBJ databases">
        <authorList>
            <person name="Sun Q."/>
            <person name="Sedlacek I."/>
        </authorList>
    </citation>
    <scope>NUCLEOTIDE SEQUENCE</scope>
    <source>
        <strain evidence="3">CCM 7086</strain>
    </source>
</reference>
<dbReference type="Pfam" id="PF04773">
    <property type="entry name" value="FecR"/>
    <property type="match status" value="1"/>
</dbReference>
<dbReference type="AlphaFoldDB" id="A0A8J2ULD0"/>